<dbReference type="PROSITE" id="PS51257">
    <property type="entry name" value="PROKAR_LIPOPROTEIN"/>
    <property type="match status" value="1"/>
</dbReference>
<gene>
    <name evidence="1" type="ORF">EDD26_0542</name>
</gene>
<sequence length="150" mass="16447">MRRTLASLTVAAAAAIALTGCVIAPPILDPYGFGFAGGYGPYDPAAEDFDPAAEEQWQAENRAMELDFAEEVAQELHEVGSALPPAEGESLEEFRHLAIGVGYEWCDLLYVDEERIGDADEHAAQAQRYGWTTEEYRVVVEEAEGWLCGY</sequence>
<evidence type="ECO:0000313" key="1">
    <source>
        <dbReference type="EMBL" id="ROR65180.1"/>
    </source>
</evidence>
<dbReference type="OrthoDB" id="5131649at2"/>
<dbReference type="RefSeq" id="WP_123696295.1">
    <property type="nucleotide sequence ID" value="NZ_RKHJ01000001.1"/>
</dbReference>
<protein>
    <submittedName>
        <fullName evidence="1">Uncharacterized protein</fullName>
    </submittedName>
</protein>
<dbReference type="AlphaFoldDB" id="A0A3N2AQ76"/>
<keyword evidence="2" id="KW-1185">Reference proteome</keyword>
<comment type="caution">
    <text evidence="1">The sequence shown here is derived from an EMBL/GenBank/DDBJ whole genome shotgun (WGS) entry which is preliminary data.</text>
</comment>
<dbReference type="EMBL" id="RKHJ01000001">
    <property type="protein sequence ID" value="ROR65180.1"/>
    <property type="molecule type" value="Genomic_DNA"/>
</dbReference>
<reference evidence="1 2" key="1">
    <citation type="submission" date="2018-11" db="EMBL/GenBank/DDBJ databases">
        <title>Sequencing the genomes of 1000 actinobacteria strains.</title>
        <authorList>
            <person name="Klenk H.-P."/>
        </authorList>
    </citation>
    <scope>NUCLEOTIDE SEQUENCE [LARGE SCALE GENOMIC DNA]</scope>
    <source>
        <strain evidence="1 2">DSM 9580</strain>
    </source>
</reference>
<proteinExistence type="predicted"/>
<accession>A0A3N2AQ76</accession>
<evidence type="ECO:0000313" key="2">
    <source>
        <dbReference type="Proteomes" id="UP000275456"/>
    </source>
</evidence>
<organism evidence="1 2">
    <name type="scientific">Agrococcus jenensis</name>
    <dbReference type="NCBI Taxonomy" id="46353"/>
    <lineage>
        <taxon>Bacteria</taxon>
        <taxon>Bacillati</taxon>
        <taxon>Actinomycetota</taxon>
        <taxon>Actinomycetes</taxon>
        <taxon>Micrococcales</taxon>
        <taxon>Microbacteriaceae</taxon>
        <taxon>Agrococcus</taxon>
    </lineage>
</organism>
<name>A0A3N2AQ76_9MICO</name>
<dbReference type="Proteomes" id="UP000275456">
    <property type="component" value="Unassembled WGS sequence"/>
</dbReference>